<comment type="caution">
    <text evidence="5">The sequence shown here is derived from an EMBL/GenBank/DDBJ whole genome shotgun (WGS) entry which is preliminary data.</text>
</comment>
<evidence type="ECO:0000259" key="4">
    <source>
        <dbReference type="PROSITE" id="PS50137"/>
    </source>
</evidence>
<dbReference type="SMART" id="SM00358">
    <property type="entry name" value="DSRM"/>
    <property type="match status" value="1"/>
</dbReference>
<dbReference type="Proteomes" id="UP000594638">
    <property type="component" value="Unassembled WGS sequence"/>
</dbReference>
<dbReference type="Gramene" id="OE9A053026T1">
    <property type="protein sequence ID" value="OE9A053026C1"/>
    <property type="gene ID" value="OE9A053026"/>
</dbReference>
<dbReference type="GO" id="GO:0003723">
    <property type="term" value="F:RNA binding"/>
    <property type="evidence" value="ECO:0007669"/>
    <property type="project" value="UniProtKB-UniRule"/>
</dbReference>
<accession>A0A8S0R1B8</accession>
<dbReference type="PANTHER" id="PTHR46031:SF26">
    <property type="entry name" value="DOUBLE-STRANDED RNA-BINDING PROTEIN 2"/>
    <property type="match status" value="1"/>
</dbReference>
<keyword evidence="6" id="KW-1185">Reference proteome</keyword>
<dbReference type="Gene3D" id="3.30.160.20">
    <property type="match status" value="1"/>
</dbReference>
<organism evidence="5 6">
    <name type="scientific">Olea europaea subsp. europaea</name>
    <dbReference type="NCBI Taxonomy" id="158383"/>
    <lineage>
        <taxon>Eukaryota</taxon>
        <taxon>Viridiplantae</taxon>
        <taxon>Streptophyta</taxon>
        <taxon>Embryophyta</taxon>
        <taxon>Tracheophyta</taxon>
        <taxon>Spermatophyta</taxon>
        <taxon>Magnoliopsida</taxon>
        <taxon>eudicotyledons</taxon>
        <taxon>Gunneridae</taxon>
        <taxon>Pentapetalae</taxon>
        <taxon>asterids</taxon>
        <taxon>lamiids</taxon>
        <taxon>Lamiales</taxon>
        <taxon>Oleaceae</taxon>
        <taxon>Oleeae</taxon>
        <taxon>Olea</taxon>
    </lineage>
</organism>
<gene>
    <name evidence="5" type="ORF">OLEA9_A053026</name>
</gene>
<dbReference type="EMBL" id="CACTIH010002030">
    <property type="protein sequence ID" value="CAA2971912.1"/>
    <property type="molecule type" value="Genomic_DNA"/>
</dbReference>
<keyword evidence="1" id="KW-0677">Repeat</keyword>
<dbReference type="PROSITE" id="PS50137">
    <property type="entry name" value="DS_RBD"/>
    <property type="match status" value="1"/>
</dbReference>
<dbReference type="InterPro" id="IPR014720">
    <property type="entry name" value="dsRBD_dom"/>
</dbReference>
<evidence type="ECO:0000313" key="6">
    <source>
        <dbReference type="Proteomes" id="UP000594638"/>
    </source>
</evidence>
<evidence type="ECO:0000256" key="2">
    <source>
        <dbReference type="ARBA" id="ARBA00022884"/>
    </source>
</evidence>
<dbReference type="OrthoDB" id="5988181at2759"/>
<name>A0A8S0R1B8_OLEEU</name>
<feature type="domain" description="DRBM" evidence="4">
    <location>
        <begin position="38"/>
        <end position="106"/>
    </location>
</feature>
<dbReference type="Pfam" id="PF00035">
    <property type="entry name" value="dsrm"/>
    <property type="match status" value="1"/>
</dbReference>
<dbReference type="AlphaFoldDB" id="A0A8S0R1B8"/>
<evidence type="ECO:0000256" key="3">
    <source>
        <dbReference type="PROSITE-ProRule" id="PRU00266"/>
    </source>
</evidence>
<evidence type="ECO:0000256" key="1">
    <source>
        <dbReference type="ARBA" id="ARBA00022737"/>
    </source>
</evidence>
<reference evidence="5 6" key="1">
    <citation type="submission" date="2019-12" db="EMBL/GenBank/DDBJ databases">
        <authorList>
            <person name="Alioto T."/>
            <person name="Alioto T."/>
            <person name="Gomez Garrido J."/>
        </authorList>
    </citation>
    <scope>NUCLEOTIDE SEQUENCE [LARGE SCALE GENOMIC DNA]</scope>
</reference>
<dbReference type="PANTHER" id="PTHR46031">
    <property type="match status" value="1"/>
</dbReference>
<keyword evidence="2 3" id="KW-0694">RNA-binding</keyword>
<sequence length="125" mass="14370">MKVLKLFTTYSLNANLTSNLRPILGAIVGMRWWRSILNHKNGLQEYLQRKLLPLPTYETEKVSTNPILFKSKVHVNGKVFETMNVYRRKKIAEQVVAKLALNTLQEGDDDKEDEIIELATLKIGD</sequence>
<evidence type="ECO:0000313" key="5">
    <source>
        <dbReference type="EMBL" id="CAA2971912.1"/>
    </source>
</evidence>
<protein>
    <submittedName>
        <fullName evidence="5">Double-stranded RNA-binding 4-like</fullName>
    </submittedName>
</protein>
<dbReference type="SUPFAM" id="SSF54768">
    <property type="entry name" value="dsRNA-binding domain-like"/>
    <property type="match status" value="1"/>
</dbReference>
<proteinExistence type="predicted"/>